<dbReference type="SUPFAM" id="SSF53790">
    <property type="entry name" value="Tetrapyrrole methylase"/>
    <property type="match status" value="1"/>
</dbReference>
<comment type="similarity">
    <text evidence="6">Belongs to the precorrin methyltransferase family.</text>
</comment>
<evidence type="ECO:0000256" key="4">
    <source>
        <dbReference type="ARBA" id="ARBA00022691"/>
    </source>
</evidence>
<dbReference type="EMBL" id="QVLX01000002">
    <property type="protein sequence ID" value="RGE88890.1"/>
    <property type="molecule type" value="Genomic_DNA"/>
</dbReference>
<dbReference type="FunFam" id="3.40.1010.10:FF:000001">
    <property type="entry name" value="Siroheme synthase"/>
    <property type="match status" value="1"/>
</dbReference>
<dbReference type="NCBIfam" id="NF004790">
    <property type="entry name" value="PRK06136.1"/>
    <property type="match status" value="1"/>
</dbReference>
<dbReference type="EC" id="2.1.1.107" evidence="1"/>
<dbReference type="PROSITE" id="PS00840">
    <property type="entry name" value="SUMT_2"/>
    <property type="match status" value="1"/>
</dbReference>
<keyword evidence="4" id="KW-0949">S-adenosyl-L-methionine</keyword>
<evidence type="ECO:0000313" key="9">
    <source>
        <dbReference type="EMBL" id="RGE88890.1"/>
    </source>
</evidence>
<reference evidence="9 10" key="1">
    <citation type="submission" date="2018-08" db="EMBL/GenBank/DDBJ databases">
        <title>A genome reference for cultivated species of the human gut microbiota.</title>
        <authorList>
            <person name="Zou Y."/>
            <person name="Xue W."/>
            <person name="Luo G."/>
        </authorList>
    </citation>
    <scope>NUCLEOTIDE SEQUENCE [LARGE SCALE GENOMIC DNA]</scope>
    <source>
        <strain evidence="9 10">AF37-2AT</strain>
    </source>
</reference>
<dbReference type="GO" id="GO:0004852">
    <property type="term" value="F:uroporphyrinogen-III synthase activity"/>
    <property type="evidence" value="ECO:0007669"/>
    <property type="project" value="InterPro"/>
</dbReference>
<evidence type="ECO:0000256" key="5">
    <source>
        <dbReference type="ARBA" id="ARBA00023244"/>
    </source>
</evidence>
<dbReference type="NCBIfam" id="TIGR01469">
    <property type="entry name" value="cobA_cysG_Cterm"/>
    <property type="match status" value="1"/>
</dbReference>
<dbReference type="CDD" id="cd11642">
    <property type="entry name" value="SUMT"/>
    <property type="match status" value="1"/>
</dbReference>
<dbReference type="Gene3D" id="3.40.50.10090">
    <property type="match status" value="2"/>
</dbReference>
<dbReference type="GO" id="GO:0019354">
    <property type="term" value="P:siroheme biosynthetic process"/>
    <property type="evidence" value="ECO:0007669"/>
    <property type="project" value="InterPro"/>
</dbReference>
<dbReference type="GeneID" id="97193806"/>
<evidence type="ECO:0000259" key="8">
    <source>
        <dbReference type="Pfam" id="PF02602"/>
    </source>
</evidence>
<dbReference type="AlphaFoldDB" id="A0A3E3K4D9"/>
<gene>
    <name evidence="9" type="primary">cobA</name>
    <name evidence="9" type="ORF">DW016_05135</name>
</gene>
<dbReference type="InterPro" id="IPR003754">
    <property type="entry name" value="4pyrrol_synth_uPrphyn_synth"/>
</dbReference>
<comment type="caution">
    <text evidence="9">The sequence shown here is derived from an EMBL/GenBank/DDBJ whole genome shotgun (WGS) entry which is preliminary data.</text>
</comment>
<keyword evidence="2 6" id="KW-0489">Methyltransferase</keyword>
<keyword evidence="10" id="KW-1185">Reference proteome</keyword>
<feature type="domain" description="Tetrapyrrole methylase" evidence="7">
    <location>
        <begin position="8"/>
        <end position="216"/>
    </location>
</feature>
<keyword evidence="5" id="KW-0627">Porphyrin biosynthesis</keyword>
<sequence length="514" mass="56382">MKKEKKGKVWIAGAGPGDAGLLTVRTAHLMRQADVIVYDALISAEILSLIPPDTRTIYVGKRSDHHLVPQEEINQILVREAELGNHVLRLKGGDPFVFGRGGEEAQTLRNAGIDFEIVPGVTSGVAVPAYAGIPVTHRDYTSSFHVITGHTRKGGLTRIDYKALVRLGGTLIFLMGVTALPEICTKLREAGMPGETPAAVIQDGTLACQKSVRSDLIHLPEHVLEEKIKAPAIIVVGQVCALGDECSWMKKRPLGGRQILVTRPEERNRSFAESLRSLGAQVIGLPAIRTKELKKEEDRERIRKAISRISKRAEAGTAWIVFTSAAGVDVFFSFLKTERIDVRSLWRARFAVIGTGTGKALERKGILPDLIPDVYEARELGNTLAKKVTRGDLVAAFRAREASEELFPPIREQGADCLDIPVYETFAGVTPAWVERILAQFEGGKIDAVTFTSASTVRGFVNMMDGRMNLKHVRALCIGRKTEEEARSFGMWTITSQEATVESMIETLLEAETI</sequence>
<dbReference type="InterPro" id="IPR014776">
    <property type="entry name" value="4pyrrole_Mease_sub2"/>
</dbReference>
<organism evidence="9 10">
    <name type="scientific">Sellimonas intestinalis</name>
    <dbReference type="NCBI Taxonomy" id="1653434"/>
    <lineage>
        <taxon>Bacteria</taxon>
        <taxon>Bacillati</taxon>
        <taxon>Bacillota</taxon>
        <taxon>Clostridia</taxon>
        <taxon>Lachnospirales</taxon>
        <taxon>Lachnospiraceae</taxon>
        <taxon>Sellimonas</taxon>
    </lineage>
</organism>
<dbReference type="Pfam" id="PF02602">
    <property type="entry name" value="HEM4"/>
    <property type="match status" value="1"/>
</dbReference>
<dbReference type="Proteomes" id="UP000261080">
    <property type="component" value="Unassembled WGS sequence"/>
</dbReference>
<protein>
    <recommendedName>
        <fullName evidence="1">uroporphyrinogen-III C-methyltransferase</fullName>
        <ecNumber evidence="1">2.1.1.107</ecNumber>
    </recommendedName>
</protein>
<dbReference type="InterPro" id="IPR035996">
    <property type="entry name" value="4pyrrol_Methylase_sf"/>
</dbReference>
<dbReference type="OrthoDB" id="9815856at2"/>
<dbReference type="InterPro" id="IPR003043">
    <property type="entry name" value="Uropor_MeTrfase_CS"/>
</dbReference>
<feature type="domain" description="Tetrapyrrole biosynthesis uroporphyrinogen III synthase" evidence="8">
    <location>
        <begin position="271"/>
        <end position="506"/>
    </location>
</feature>
<dbReference type="PANTHER" id="PTHR45790">
    <property type="entry name" value="SIROHEME SYNTHASE-RELATED"/>
    <property type="match status" value="1"/>
</dbReference>
<evidence type="ECO:0000256" key="2">
    <source>
        <dbReference type="ARBA" id="ARBA00022603"/>
    </source>
</evidence>
<evidence type="ECO:0000256" key="3">
    <source>
        <dbReference type="ARBA" id="ARBA00022679"/>
    </source>
</evidence>
<dbReference type="Gene3D" id="3.40.1010.10">
    <property type="entry name" value="Cobalt-precorrin-4 Transmethylase, Domain 1"/>
    <property type="match status" value="1"/>
</dbReference>
<evidence type="ECO:0000256" key="1">
    <source>
        <dbReference type="ARBA" id="ARBA00012162"/>
    </source>
</evidence>
<accession>A0A3E3K4D9</accession>
<dbReference type="CDD" id="cd06578">
    <property type="entry name" value="HemD"/>
    <property type="match status" value="1"/>
</dbReference>
<dbReference type="SUPFAM" id="SSF69618">
    <property type="entry name" value="HemD-like"/>
    <property type="match status" value="1"/>
</dbReference>
<dbReference type="RefSeq" id="WP_053769485.1">
    <property type="nucleotide sequence ID" value="NZ_BAABYU010000002.1"/>
</dbReference>
<dbReference type="PANTHER" id="PTHR45790:SF3">
    <property type="entry name" value="S-ADENOSYL-L-METHIONINE-DEPENDENT UROPORPHYRINOGEN III METHYLTRANSFERASE, CHLOROPLASTIC"/>
    <property type="match status" value="1"/>
</dbReference>
<dbReference type="InterPro" id="IPR014777">
    <property type="entry name" value="4pyrrole_Mease_sub1"/>
</dbReference>
<dbReference type="Pfam" id="PF00590">
    <property type="entry name" value="TP_methylase"/>
    <property type="match status" value="1"/>
</dbReference>
<dbReference type="InterPro" id="IPR000878">
    <property type="entry name" value="4pyrrol_Mease"/>
</dbReference>
<evidence type="ECO:0000256" key="6">
    <source>
        <dbReference type="RuleBase" id="RU003960"/>
    </source>
</evidence>
<dbReference type="InterPro" id="IPR036108">
    <property type="entry name" value="4pyrrol_syn_uPrphyn_synt_sf"/>
</dbReference>
<dbReference type="GO" id="GO:0032259">
    <property type="term" value="P:methylation"/>
    <property type="evidence" value="ECO:0007669"/>
    <property type="project" value="UniProtKB-KW"/>
</dbReference>
<dbReference type="InterPro" id="IPR050161">
    <property type="entry name" value="Siro_Cobalamin_biosynth"/>
</dbReference>
<name>A0A3E3K4D9_9FIRM</name>
<dbReference type="InterPro" id="IPR006366">
    <property type="entry name" value="CobA/CysG_C"/>
</dbReference>
<proteinExistence type="inferred from homology"/>
<dbReference type="GO" id="GO:0004851">
    <property type="term" value="F:uroporphyrin-III C-methyltransferase activity"/>
    <property type="evidence" value="ECO:0007669"/>
    <property type="project" value="UniProtKB-EC"/>
</dbReference>
<dbReference type="Gene3D" id="3.30.950.10">
    <property type="entry name" value="Methyltransferase, Cobalt-precorrin-4 Transmethylase, Domain 2"/>
    <property type="match status" value="1"/>
</dbReference>
<evidence type="ECO:0000259" key="7">
    <source>
        <dbReference type="Pfam" id="PF00590"/>
    </source>
</evidence>
<keyword evidence="3 6" id="KW-0808">Transferase</keyword>
<dbReference type="FunFam" id="3.30.950.10:FF:000001">
    <property type="entry name" value="Siroheme synthase"/>
    <property type="match status" value="1"/>
</dbReference>
<evidence type="ECO:0000313" key="10">
    <source>
        <dbReference type="Proteomes" id="UP000261080"/>
    </source>
</evidence>